<feature type="compositionally biased region" description="Basic and acidic residues" evidence="1">
    <location>
        <begin position="37"/>
        <end position="47"/>
    </location>
</feature>
<dbReference type="Proteomes" id="UP001652662">
    <property type="component" value="Chromosome 14"/>
</dbReference>
<protein>
    <submittedName>
        <fullName evidence="3">Protein eva-1 homolog A isoform X4</fullName>
    </submittedName>
</protein>
<keyword evidence="2" id="KW-1185">Reference proteome</keyword>
<reference evidence="3" key="1">
    <citation type="submission" date="2025-08" db="UniProtKB">
        <authorList>
            <consortium name="RefSeq"/>
        </authorList>
    </citation>
    <scope>IDENTIFICATION</scope>
    <source>
        <tissue evidence="3">Blood</tissue>
    </source>
</reference>
<gene>
    <name evidence="3" type="primary">EVA1A</name>
</gene>
<dbReference type="GeneID" id="103566689"/>
<evidence type="ECO:0000256" key="1">
    <source>
        <dbReference type="SAM" id="MobiDB-lite"/>
    </source>
</evidence>
<feature type="region of interest" description="Disordered" evidence="1">
    <location>
        <begin position="20"/>
        <end position="169"/>
    </location>
</feature>
<evidence type="ECO:0000313" key="3">
    <source>
        <dbReference type="RefSeq" id="XP_070429849.1"/>
    </source>
</evidence>
<accession>A0ABM4KNT3</accession>
<name>A0ABM4KNT3_EQUPR</name>
<feature type="compositionally biased region" description="Low complexity" evidence="1">
    <location>
        <begin position="124"/>
        <end position="141"/>
    </location>
</feature>
<sequence>MLAAAWRSAFRSGLVLVGGKARAPGQGENSRRGTFRGPEDGRKRGEAGRSLGARTNLARREAQHAAAVQRLRGSARPPLSAAAGTPRRTPPRPRRLLHWDFSPRRQGQPNPRAPPCRVLLSVIGSGYPGSAPHAPSAAPGSARRRPRRRSTQPVGRKAGSSGNKSKNEDVVPVLKEFTAQISEVVPFQSLRSQLGPTKIQNLYCLIPTSSGMNFSYQILLCS</sequence>
<evidence type="ECO:0000313" key="2">
    <source>
        <dbReference type="Proteomes" id="UP001652662"/>
    </source>
</evidence>
<dbReference type="RefSeq" id="XP_070429849.1">
    <property type="nucleotide sequence ID" value="XM_070573748.1"/>
</dbReference>
<organism evidence="2 3">
    <name type="scientific">Equus przewalskii</name>
    <name type="common">Przewalski's horse</name>
    <name type="synonym">Equus caballus przewalskii</name>
    <dbReference type="NCBI Taxonomy" id="9798"/>
    <lineage>
        <taxon>Eukaryota</taxon>
        <taxon>Metazoa</taxon>
        <taxon>Chordata</taxon>
        <taxon>Craniata</taxon>
        <taxon>Vertebrata</taxon>
        <taxon>Euteleostomi</taxon>
        <taxon>Mammalia</taxon>
        <taxon>Eutheria</taxon>
        <taxon>Laurasiatheria</taxon>
        <taxon>Perissodactyla</taxon>
        <taxon>Equidae</taxon>
        <taxon>Equus</taxon>
    </lineage>
</organism>
<proteinExistence type="predicted"/>